<evidence type="ECO:0000313" key="2">
    <source>
        <dbReference type="Proteomes" id="UP000266673"/>
    </source>
</evidence>
<proteinExistence type="predicted"/>
<dbReference type="AlphaFoldDB" id="A0A397W0D4"/>
<reference evidence="1 2" key="1">
    <citation type="submission" date="2018-06" db="EMBL/GenBank/DDBJ databases">
        <title>Comparative genomics reveals the genomic features of Rhizophagus irregularis, R. cerebriforme, R. diaphanum and Gigaspora rosea, and their symbiotic lifestyle signature.</title>
        <authorList>
            <person name="Morin E."/>
            <person name="San Clemente H."/>
            <person name="Chen E.C.H."/>
            <person name="De La Providencia I."/>
            <person name="Hainaut M."/>
            <person name="Kuo A."/>
            <person name="Kohler A."/>
            <person name="Murat C."/>
            <person name="Tang N."/>
            <person name="Roy S."/>
            <person name="Loubradou J."/>
            <person name="Henrissat B."/>
            <person name="Grigoriev I.V."/>
            <person name="Corradi N."/>
            <person name="Roux C."/>
            <person name="Martin F.M."/>
        </authorList>
    </citation>
    <scope>NUCLEOTIDE SEQUENCE [LARGE SCALE GENOMIC DNA]</scope>
    <source>
        <strain evidence="1 2">DAOM 194757</strain>
    </source>
</reference>
<comment type="caution">
    <text evidence="1">The sequence shown here is derived from an EMBL/GenBank/DDBJ whole genome shotgun (WGS) entry which is preliminary data.</text>
</comment>
<protein>
    <submittedName>
        <fullName evidence="1">Uncharacterized protein</fullName>
    </submittedName>
</protein>
<evidence type="ECO:0000313" key="1">
    <source>
        <dbReference type="EMBL" id="RIB28204.1"/>
    </source>
</evidence>
<gene>
    <name evidence="1" type="ORF">C2G38_2158511</name>
</gene>
<name>A0A397W0D4_9GLOM</name>
<dbReference type="EMBL" id="QKWP01000073">
    <property type="protein sequence ID" value="RIB28204.1"/>
    <property type="molecule type" value="Genomic_DNA"/>
</dbReference>
<dbReference type="OrthoDB" id="10265068at2759"/>
<accession>A0A397W0D4</accession>
<organism evidence="1 2">
    <name type="scientific">Gigaspora rosea</name>
    <dbReference type="NCBI Taxonomy" id="44941"/>
    <lineage>
        <taxon>Eukaryota</taxon>
        <taxon>Fungi</taxon>
        <taxon>Fungi incertae sedis</taxon>
        <taxon>Mucoromycota</taxon>
        <taxon>Glomeromycotina</taxon>
        <taxon>Glomeromycetes</taxon>
        <taxon>Diversisporales</taxon>
        <taxon>Gigasporaceae</taxon>
        <taxon>Gigaspora</taxon>
    </lineage>
</organism>
<dbReference type="STRING" id="44941.A0A397W0D4"/>
<dbReference type="Proteomes" id="UP000266673">
    <property type="component" value="Unassembled WGS sequence"/>
</dbReference>
<keyword evidence="2" id="KW-1185">Reference proteome</keyword>
<sequence>MFLNRIRGCQALPLLWKFLVEYPTPQIAIKADVNKLAPSWVANYLIWENMLKMVGDCFCGEKDDTWMKESGFEPEDKALRLYIEWRRQQYELVNRASVDGHS</sequence>